<sequence>MSRGIIILAALVATLVLTSCREDKSDVEKAADSVEDAADDVGDAVEDAVD</sequence>
<accession>A0ABV8H5C3</accession>
<reference evidence="3" key="1">
    <citation type="journal article" date="2019" name="Int. J. Syst. Evol. Microbiol.">
        <title>The Global Catalogue of Microorganisms (GCM) 10K type strain sequencing project: providing services to taxonomists for standard genome sequencing and annotation.</title>
        <authorList>
            <consortium name="The Broad Institute Genomics Platform"/>
            <consortium name="The Broad Institute Genome Sequencing Center for Infectious Disease"/>
            <person name="Wu L."/>
            <person name="Ma J."/>
        </authorList>
    </citation>
    <scope>NUCLEOTIDE SEQUENCE [LARGE SCALE GENOMIC DNA]</scope>
    <source>
        <strain evidence="3">CECT 9128</strain>
    </source>
</reference>
<feature type="compositionally biased region" description="Acidic residues" evidence="1">
    <location>
        <begin position="33"/>
        <end position="50"/>
    </location>
</feature>
<keyword evidence="3" id="KW-1185">Reference proteome</keyword>
<gene>
    <name evidence="2" type="ORF">ACFOS1_07570</name>
</gene>
<evidence type="ECO:0000313" key="3">
    <source>
        <dbReference type="Proteomes" id="UP001595793"/>
    </source>
</evidence>
<protein>
    <recommendedName>
        <fullName evidence="4">Entericidin EcnAB</fullName>
    </recommendedName>
</protein>
<evidence type="ECO:0000313" key="2">
    <source>
        <dbReference type="EMBL" id="MFC4027258.1"/>
    </source>
</evidence>
<dbReference type="Proteomes" id="UP001595793">
    <property type="component" value="Unassembled WGS sequence"/>
</dbReference>
<dbReference type="PROSITE" id="PS51257">
    <property type="entry name" value="PROKAR_LIPOPROTEIN"/>
    <property type="match status" value="1"/>
</dbReference>
<proteinExistence type="predicted"/>
<evidence type="ECO:0000256" key="1">
    <source>
        <dbReference type="SAM" id="MobiDB-lite"/>
    </source>
</evidence>
<organism evidence="2 3">
    <name type="scientific">Zunongwangia endophytica</name>
    <dbReference type="NCBI Taxonomy" id="1808945"/>
    <lineage>
        <taxon>Bacteria</taxon>
        <taxon>Pseudomonadati</taxon>
        <taxon>Bacteroidota</taxon>
        <taxon>Flavobacteriia</taxon>
        <taxon>Flavobacteriales</taxon>
        <taxon>Flavobacteriaceae</taxon>
        <taxon>Zunongwangia</taxon>
    </lineage>
</organism>
<dbReference type="RefSeq" id="WP_290234582.1">
    <property type="nucleotide sequence ID" value="NZ_JAUFPZ010000002.1"/>
</dbReference>
<feature type="region of interest" description="Disordered" evidence="1">
    <location>
        <begin position="27"/>
        <end position="50"/>
    </location>
</feature>
<dbReference type="EMBL" id="JBHSAS010000006">
    <property type="protein sequence ID" value="MFC4027258.1"/>
    <property type="molecule type" value="Genomic_DNA"/>
</dbReference>
<name>A0ABV8H5C3_9FLAO</name>
<comment type="caution">
    <text evidence="2">The sequence shown here is derived from an EMBL/GenBank/DDBJ whole genome shotgun (WGS) entry which is preliminary data.</text>
</comment>
<evidence type="ECO:0008006" key="4">
    <source>
        <dbReference type="Google" id="ProtNLM"/>
    </source>
</evidence>